<evidence type="ECO:0000259" key="1">
    <source>
        <dbReference type="Pfam" id="PF12137"/>
    </source>
</evidence>
<dbReference type="Proteomes" id="UP000263596">
    <property type="component" value="Unassembled WGS sequence"/>
</dbReference>
<sequence length="253" mass="28840">LEDYDDNTTLPMFMKRFMSSTNIDFDEQSNGTVIIKPTDQMQVQGLTLDEEGMTATFYRDQAQIREDAQYLTLEHPFVESVMELINTQAFGSTNVAVLKSNALKQGSVLIEVWFKVDVVAPKALNLPSSLPKQLIRVLLSETGQDLSEKIDPAILKPYLHHLDGNSCRQVVKARREVIEQRYTQALDIAKTSLPSLIEQAKQHYGQKWQYEIERLSYLKQFNPSIRPDEIERLQKLQKEGLNLLDGLAVTPEA</sequence>
<organism evidence="2 3">
    <name type="scientific">Acinetobacter ursingii</name>
    <dbReference type="NCBI Taxonomy" id="108980"/>
    <lineage>
        <taxon>Bacteria</taxon>
        <taxon>Pseudomonadati</taxon>
        <taxon>Pseudomonadota</taxon>
        <taxon>Gammaproteobacteria</taxon>
        <taxon>Moraxellales</taxon>
        <taxon>Moraxellaceae</taxon>
        <taxon>Acinetobacter</taxon>
    </lineage>
</organism>
<dbReference type="Pfam" id="PF12137">
    <property type="entry name" value="RapA_C"/>
    <property type="match status" value="1"/>
</dbReference>
<name>A0A3D2SPH5_9GAMM</name>
<proteinExistence type="predicted"/>
<evidence type="ECO:0000313" key="3">
    <source>
        <dbReference type="Proteomes" id="UP000263596"/>
    </source>
</evidence>
<protein>
    <recommendedName>
        <fullName evidence="1">RNA polymerase recycling bacterial C-terminal domain-containing protein</fullName>
    </recommendedName>
</protein>
<dbReference type="EMBL" id="DPVE01000137">
    <property type="protein sequence ID" value="HCK30030.1"/>
    <property type="molecule type" value="Genomic_DNA"/>
</dbReference>
<dbReference type="Gene3D" id="6.10.140.1500">
    <property type="match status" value="1"/>
</dbReference>
<dbReference type="InterPro" id="IPR022737">
    <property type="entry name" value="RapA_C"/>
</dbReference>
<dbReference type="AlphaFoldDB" id="A0A3D2SPH5"/>
<dbReference type="GO" id="GO:0016817">
    <property type="term" value="F:hydrolase activity, acting on acid anhydrides"/>
    <property type="evidence" value="ECO:0007669"/>
    <property type="project" value="InterPro"/>
</dbReference>
<feature type="domain" description="RNA polymerase recycling bacterial C-terminal" evidence="1">
    <location>
        <begin position="1"/>
        <end position="245"/>
    </location>
</feature>
<feature type="non-terminal residue" evidence="2">
    <location>
        <position position="1"/>
    </location>
</feature>
<reference evidence="2 3" key="1">
    <citation type="journal article" date="2018" name="Nat. Biotechnol.">
        <title>A standardized bacterial taxonomy based on genome phylogeny substantially revises the tree of life.</title>
        <authorList>
            <person name="Parks D.H."/>
            <person name="Chuvochina M."/>
            <person name="Waite D.W."/>
            <person name="Rinke C."/>
            <person name="Skarshewski A."/>
            <person name="Chaumeil P.A."/>
            <person name="Hugenholtz P."/>
        </authorList>
    </citation>
    <scope>NUCLEOTIDE SEQUENCE [LARGE SCALE GENOMIC DNA]</scope>
    <source>
        <strain evidence="2">UBA9669</strain>
    </source>
</reference>
<dbReference type="Gene3D" id="3.30.360.80">
    <property type="match status" value="1"/>
</dbReference>
<evidence type="ECO:0000313" key="2">
    <source>
        <dbReference type="EMBL" id="HCK30030.1"/>
    </source>
</evidence>
<gene>
    <name evidence="2" type="ORF">DHW29_07490</name>
</gene>
<comment type="caution">
    <text evidence="2">The sequence shown here is derived from an EMBL/GenBank/DDBJ whole genome shotgun (WGS) entry which is preliminary data.</text>
</comment>
<accession>A0A3D2SPH5</accession>
<feature type="non-terminal residue" evidence="2">
    <location>
        <position position="253"/>
    </location>
</feature>